<dbReference type="RefSeq" id="WP_072711622.1">
    <property type="nucleotide sequence ID" value="NZ_CP016796.1"/>
</dbReference>
<dbReference type="GO" id="GO:1901135">
    <property type="term" value="P:carbohydrate derivative metabolic process"/>
    <property type="evidence" value="ECO:0007669"/>
    <property type="project" value="UniProtKB-ARBA"/>
</dbReference>
<organism evidence="3 4">
    <name type="scientific">Francisella uliginis</name>
    <dbReference type="NCBI Taxonomy" id="573570"/>
    <lineage>
        <taxon>Bacteria</taxon>
        <taxon>Pseudomonadati</taxon>
        <taxon>Pseudomonadota</taxon>
        <taxon>Gammaproteobacteria</taxon>
        <taxon>Thiotrichales</taxon>
        <taxon>Francisellaceae</taxon>
        <taxon>Francisella</taxon>
    </lineage>
</organism>
<dbReference type="PANTHER" id="PTHR12526:SF627">
    <property type="entry name" value="D-RHAMNOSYLTRANSFERASE WBPZ"/>
    <property type="match status" value="1"/>
</dbReference>
<keyword evidence="4" id="KW-1185">Reference proteome</keyword>
<dbReference type="AlphaFoldDB" id="A0A1L4BR79"/>
<evidence type="ECO:0000313" key="3">
    <source>
        <dbReference type="EMBL" id="API86356.1"/>
    </source>
</evidence>
<dbReference type="PANTHER" id="PTHR12526">
    <property type="entry name" value="GLYCOSYLTRANSFERASE"/>
    <property type="match status" value="1"/>
</dbReference>
<accession>A0A1L4BR79</accession>
<proteinExistence type="predicted"/>
<name>A0A1L4BR79_9GAMM</name>
<gene>
    <name evidence="3" type="ORF">F7310_02855</name>
</gene>
<dbReference type="STRING" id="573570.F7310_02855"/>
<dbReference type="Gene3D" id="3.40.50.2000">
    <property type="entry name" value="Glycogen Phosphorylase B"/>
    <property type="match status" value="2"/>
</dbReference>
<evidence type="ECO:0000313" key="4">
    <source>
        <dbReference type="Proteomes" id="UP000184222"/>
    </source>
</evidence>
<dbReference type="OrthoDB" id="6194329at2"/>
<dbReference type="Pfam" id="PF13439">
    <property type="entry name" value="Glyco_transf_4"/>
    <property type="match status" value="1"/>
</dbReference>
<evidence type="ECO:0000259" key="2">
    <source>
        <dbReference type="Pfam" id="PF13439"/>
    </source>
</evidence>
<sequence length="371" mass="42640">MQNIKVLHVTKTYYPEIVGGVQEAIRLASYSKQSDFQADVFCLCKDIKKLRIVRFNKSIVYQFPISFDYHSTPVSLKALCKFRSIAKNYNIIHYHYPWPFIGLLNMLLIGLNKKVVMSYHADAIGSKLLEKLNSFICLNLFSKASKIIVASPNITLNNPYFKFNKYINKVTIMPFKLHDIVERHQSIQISKEQPQDFVLYIGQFREYKGVNVIIDAARLLPNVKFFLVGKGRQYELIKTKIINDKIDNVYLLGVISDEQKNKLLEKSKVLILPSITRGEAFGISLLEGMRQSKPVISTELGTGTSYVNLDGVSGLVIEPNNSKMLADAISKMYEDNELYKKLSIGARKRYKDYFCYQDNSEYIKLYEEVLS</sequence>
<feature type="domain" description="Glycosyltransferase subfamily 4-like N-terminal" evidence="2">
    <location>
        <begin position="24"/>
        <end position="153"/>
    </location>
</feature>
<dbReference type="Pfam" id="PF00534">
    <property type="entry name" value="Glycos_transf_1"/>
    <property type="match status" value="1"/>
</dbReference>
<evidence type="ECO:0008006" key="5">
    <source>
        <dbReference type="Google" id="ProtNLM"/>
    </source>
</evidence>
<dbReference type="KEGG" id="frx:F7310_02855"/>
<evidence type="ECO:0000259" key="1">
    <source>
        <dbReference type="Pfam" id="PF00534"/>
    </source>
</evidence>
<dbReference type="EMBL" id="CP016796">
    <property type="protein sequence ID" value="API86356.1"/>
    <property type="molecule type" value="Genomic_DNA"/>
</dbReference>
<dbReference type="Proteomes" id="UP000184222">
    <property type="component" value="Chromosome"/>
</dbReference>
<feature type="domain" description="Glycosyl transferase family 1" evidence="1">
    <location>
        <begin position="189"/>
        <end position="349"/>
    </location>
</feature>
<reference evidence="3 4" key="1">
    <citation type="journal article" date="2016" name="Appl. Environ. Microbiol.">
        <title>Whole genome relationships among Francisella bacteria of diverse origin define new species and provide specific regions for detection.</title>
        <authorList>
            <person name="Challacombe J.F."/>
            <person name="Petersen J.M."/>
            <person name="Gallegos-Graves V."/>
            <person name="Hodge D."/>
            <person name="Pillai S."/>
            <person name="Kuske C.R."/>
        </authorList>
    </citation>
    <scope>NUCLEOTIDE SEQUENCE [LARGE SCALE GENOMIC DNA]</scope>
    <source>
        <strain evidence="4">TX07-7310</strain>
    </source>
</reference>
<protein>
    <recommendedName>
        <fullName evidence="5">Glycosyl transferase family 1</fullName>
    </recommendedName>
</protein>
<dbReference type="InterPro" id="IPR001296">
    <property type="entry name" value="Glyco_trans_1"/>
</dbReference>
<dbReference type="SUPFAM" id="SSF53756">
    <property type="entry name" value="UDP-Glycosyltransferase/glycogen phosphorylase"/>
    <property type="match status" value="1"/>
</dbReference>
<dbReference type="GO" id="GO:0016757">
    <property type="term" value="F:glycosyltransferase activity"/>
    <property type="evidence" value="ECO:0007669"/>
    <property type="project" value="InterPro"/>
</dbReference>
<dbReference type="InterPro" id="IPR028098">
    <property type="entry name" value="Glyco_trans_4-like_N"/>
</dbReference>